<protein>
    <submittedName>
        <fullName evidence="2">Carbohydrate binding domain-containing protein</fullName>
    </submittedName>
</protein>
<reference evidence="2 3" key="1">
    <citation type="submission" date="2022-07" db="EMBL/GenBank/DDBJ databases">
        <title>Fecal culturing of patients with breast cancer.</title>
        <authorList>
            <person name="Teng N.M.Y."/>
            <person name="Kiu R."/>
            <person name="Evans R."/>
            <person name="Baker D.J."/>
            <person name="Zenner C."/>
            <person name="Robinson S.D."/>
            <person name="Hall L.J."/>
        </authorList>
    </citation>
    <scope>NUCLEOTIDE SEQUENCE [LARGE SCALE GENOMIC DNA]</scope>
    <source>
        <strain evidence="2 3">LH1063</strain>
    </source>
</reference>
<gene>
    <name evidence="2" type="ORF">NMU02_05795</name>
</gene>
<feature type="chain" id="PRO_5046428205" evidence="1">
    <location>
        <begin position="21"/>
        <end position="241"/>
    </location>
</feature>
<keyword evidence="3" id="KW-1185">Reference proteome</keyword>
<sequence>MKAMKALFLFTLFFSLALHVESQNIIHNGGFEDTPSTYTILLHDAYFIPRVKGFFEKKTETSNPPIETNKTETGKWYKKASNTGYIIAEIQDKEKASGEYSLYLRNSPHMNQDNPKWYQCVLIQPVSLENDSQYRLTFKAKKENDPENHITKLTAVITDESSKINYTIFIKLKDNDEWNDYSVLFDLKNFKERQLSKKENENKTFDYRNGIIGISANPETSNHKTLLSSIFLDDISLEKIQ</sequence>
<keyword evidence="1" id="KW-0732">Signal</keyword>
<accession>A0ABT1MG49</accession>
<dbReference type="Gene3D" id="2.60.120.260">
    <property type="entry name" value="Galactose-binding domain-like"/>
    <property type="match status" value="1"/>
</dbReference>
<dbReference type="Proteomes" id="UP001205603">
    <property type="component" value="Unassembled WGS sequence"/>
</dbReference>
<dbReference type="RefSeq" id="WP_255026481.1">
    <property type="nucleotide sequence ID" value="NZ_JANDHW010000004.1"/>
</dbReference>
<evidence type="ECO:0000313" key="2">
    <source>
        <dbReference type="EMBL" id="MCP9611600.1"/>
    </source>
</evidence>
<dbReference type="EMBL" id="JANDHW010000004">
    <property type="protein sequence ID" value="MCP9611600.1"/>
    <property type="molecule type" value="Genomic_DNA"/>
</dbReference>
<evidence type="ECO:0000313" key="3">
    <source>
        <dbReference type="Proteomes" id="UP001205603"/>
    </source>
</evidence>
<proteinExistence type="predicted"/>
<evidence type="ECO:0000256" key="1">
    <source>
        <dbReference type="SAM" id="SignalP"/>
    </source>
</evidence>
<organism evidence="2 3">
    <name type="scientific">Coprobacter tertius</name>
    <dbReference type="NCBI Taxonomy" id="2944915"/>
    <lineage>
        <taxon>Bacteria</taxon>
        <taxon>Pseudomonadati</taxon>
        <taxon>Bacteroidota</taxon>
        <taxon>Bacteroidia</taxon>
        <taxon>Bacteroidales</taxon>
        <taxon>Barnesiellaceae</taxon>
        <taxon>Coprobacter</taxon>
    </lineage>
</organism>
<name>A0ABT1MG49_9BACT</name>
<comment type="caution">
    <text evidence="2">The sequence shown here is derived from an EMBL/GenBank/DDBJ whole genome shotgun (WGS) entry which is preliminary data.</text>
</comment>
<feature type="signal peptide" evidence="1">
    <location>
        <begin position="1"/>
        <end position="20"/>
    </location>
</feature>